<feature type="disulfide bond" evidence="6">
    <location>
        <begin position="192"/>
        <end position="210"/>
    </location>
</feature>
<dbReference type="SMART" id="SM00353">
    <property type="entry name" value="HLH"/>
    <property type="match status" value="1"/>
</dbReference>
<keyword evidence="5" id="KW-0539">Nucleus</keyword>
<feature type="disulfide bond" evidence="6">
    <location>
        <begin position="185"/>
        <end position="197"/>
    </location>
</feature>
<evidence type="ECO:0000256" key="6">
    <source>
        <dbReference type="PROSITE-ProRule" id="PRU00124"/>
    </source>
</evidence>
<feature type="compositionally biased region" description="Polar residues" evidence="7">
    <location>
        <begin position="2169"/>
        <end position="2182"/>
    </location>
</feature>
<evidence type="ECO:0000256" key="4">
    <source>
        <dbReference type="ARBA" id="ARBA00023163"/>
    </source>
</evidence>
<evidence type="ECO:0000259" key="8">
    <source>
        <dbReference type="PROSITE" id="PS50888"/>
    </source>
</evidence>
<proteinExistence type="predicted"/>
<feature type="region of interest" description="Disordered" evidence="7">
    <location>
        <begin position="1883"/>
        <end position="1902"/>
    </location>
</feature>
<feature type="compositionally biased region" description="Basic and acidic residues" evidence="7">
    <location>
        <begin position="2019"/>
        <end position="2030"/>
    </location>
</feature>
<keyword evidence="9" id="KW-1185">Reference proteome</keyword>
<feature type="region of interest" description="Disordered" evidence="7">
    <location>
        <begin position="2019"/>
        <end position="2039"/>
    </location>
</feature>
<dbReference type="Proteomes" id="UP000038045">
    <property type="component" value="Unplaced"/>
</dbReference>
<name>A0A0N4ZCP3_PARTI</name>
<dbReference type="PROSITE" id="PS50888">
    <property type="entry name" value="BHLH"/>
    <property type="match status" value="1"/>
</dbReference>
<feature type="compositionally biased region" description="Polar residues" evidence="7">
    <location>
        <begin position="1368"/>
        <end position="1380"/>
    </location>
</feature>
<dbReference type="PANTHER" id="PTHR10985">
    <property type="entry name" value="BASIC HELIX-LOOP-HELIX TRANSCRIPTION FACTOR, HES-RELATED"/>
    <property type="match status" value="1"/>
</dbReference>
<feature type="region of interest" description="Disordered" evidence="7">
    <location>
        <begin position="1250"/>
        <end position="1270"/>
    </location>
</feature>
<evidence type="ECO:0000256" key="2">
    <source>
        <dbReference type="ARBA" id="ARBA00023015"/>
    </source>
</evidence>
<dbReference type="InterPro" id="IPR011598">
    <property type="entry name" value="bHLH_dom"/>
</dbReference>
<protein>
    <submittedName>
        <fullName evidence="10">BHLH domain-containing protein</fullName>
    </submittedName>
</protein>
<evidence type="ECO:0000256" key="1">
    <source>
        <dbReference type="ARBA" id="ARBA00004123"/>
    </source>
</evidence>
<dbReference type="InterPro" id="IPR050370">
    <property type="entry name" value="HES_HEY"/>
</dbReference>
<feature type="compositionally biased region" description="Low complexity" evidence="7">
    <location>
        <begin position="2267"/>
        <end position="2278"/>
    </location>
</feature>
<feature type="region of interest" description="Disordered" evidence="7">
    <location>
        <begin position="1368"/>
        <end position="1390"/>
    </location>
</feature>
<dbReference type="InterPro" id="IPR002172">
    <property type="entry name" value="LDrepeatLR_classA_rpt"/>
</dbReference>
<feature type="domain" description="BHLH" evidence="8">
    <location>
        <begin position="17"/>
        <end position="71"/>
    </location>
</feature>
<dbReference type="SUPFAM" id="SSF57424">
    <property type="entry name" value="LDL receptor-like module"/>
    <property type="match status" value="1"/>
</dbReference>
<reference evidence="10" key="1">
    <citation type="submission" date="2017-02" db="UniProtKB">
        <authorList>
            <consortium name="WormBaseParasite"/>
        </authorList>
    </citation>
    <scope>IDENTIFICATION</scope>
</reference>
<feature type="compositionally biased region" description="Basic and acidic residues" evidence="7">
    <location>
        <begin position="1652"/>
        <end position="1677"/>
    </location>
</feature>
<feature type="compositionally biased region" description="Basic and acidic residues" evidence="7">
    <location>
        <begin position="1684"/>
        <end position="1701"/>
    </location>
</feature>
<dbReference type="PRINTS" id="PR00261">
    <property type="entry name" value="LDLRECEPTOR"/>
</dbReference>
<dbReference type="SUPFAM" id="SSF47459">
    <property type="entry name" value="HLH, helix-loop-helix DNA-binding domain"/>
    <property type="match status" value="1"/>
</dbReference>
<feature type="compositionally biased region" description="Polar residues" evidence="7">
    <location>
        <begin position="1702"/>
        <end position="1734"/>
    </location>
</feature>
<dbReference type="InterPro" id="IPR036055">
    <property type="entry name" value="LDL_receptor-like_sf"/>
</dbReference>
<feature type="compositionally biased region" description="Basic and acidic residues" evidence="7">
    <location>
        <begin position="1742"/>
        <end position="1763"/>
    </location>
</feature>
<feature type="compositionally biased region" description="Polar residues" evidence="7">
    <location>
        <begin position="1180"/>
        <end position="1192"/>
    </location>
</feature>
<keyword evidence="4" id="KW-0804">Transcription</keyword>
<feature type="compositionally biased region" description="Basic and acidic residues" evidence="7">
    <location>
        <begin position="1780"/>
        <end position="1796"/>
    </location>
</feature>
<evidence type="ECO:0000256" key="3">
    <source>
        <dbReference type="ARBA" id="ARBA00023157"/>
    </source>
</evidence>
<organism evidence="9 10">
    <name type="scientific">Parastrongyloides trichosuri</name>
    <name type="common">Possum-specific nematode worm</name>
    <dbReference type="NCBI Taxonomy" id="131310"/>
    <lineage>
        <taxon>Eukaryota</taxon>
        <taxon>Metazoa</taxon>
        <taxon>Ecdysozoa</taxon>
        <taxon>Nematoda</taxon>
        <taxon>Chromadorea</taxon>
        <taxon>Rhabditida</taxon>
        <taxon>Tylenchina</taxon>
        <taxon>Panagrolaimomorpha</taxon>
        <taxon>Strongyloidoidea</taxon>
        <taxon>Strongyloididae</taxon>
        <taxon>Parastrongyloides</taxon>
    </lineage>
</organism>
<evidence type="ECO:0000256" key="5">
    <source>
        <dbReference type="ARBA" id="ARBA00023242"/>
    </source>
</evidence>
<keyword evidence="3 6" id="KW-1015">Disulfide bond</keyword>
<dbReference type="CDD" id="cd00112">
    <property type="entry name" value="LDLa"/>
    <property type="match status" value="2"/>
</dbReference>
<dbReference type="STRING" id="131310.A0A0N4ZCP3"/>
<evidence type="ECO:0000313" key="10">
    <source>
        <dbReference type="WBParaSite" id="PTRK_0000529500.1"/>
    </source>
</evidence>
<feature type="region of interest" description="Disordered" evidence="7">
    <location>
        <begin position="1646"/>
        <end position="1839"/>
    </location>
</feature>
<feature type="region of interest" description="Disordered" evidence="7">
    <location>
        <begin position="2169"/>
        <end position="2205"/>
    </location>
</feature>
<feature type="compositionally biased region" description="Basic and acidic residues" evidence="7">
    <location>
        <begin position="2189"/>
        <end position="2198"/>
    </location>
</feature>
<dbReference type="WBParaSite" id="PTRK_0000529500.1">
    <property type="protein sequence ID" value="PTRK_0000529500.1"/>
    <property type="gene ID" value="PTRK_0000529500"/>
</dbReference>
<comment type="subcellular location">
    <subcellularLocation>
        <location evidence="1">Nucleus</location>
    </subcellularLocation>
</comment>
<evidence type="ECO:0000256" key="7">
    <source>
        <dbReference type="SAM" id="MobiDB-lite"/>
    </source>
</evidence>
<keyword evidence="2" id="KW-0805">Transcription regulation</keyword>
<accession>A0A0N4ZCP3</accession>
<dbReference type="Pfam" id="PF00010">
    <property type="entry name" value="HLH"/>
    <property type="match status" value="1"/>
</dbReference>
<feature type="compositionally biased region" description="Polar residues" evidence="7">
    <location>
        <begin position="1253"/>
        <end position="1270"/>
    </location>
</feature>
<dbReference type="PROSITE" id="PS50068">
    <property type="entry name" value="LDLRA_2"/>
    <property type="match status" value="1"/>
</dbReference>
<feature type="region of interest" description="Disordered" evidence="7">
    <location>
        <begin position="2259"/>
        <end position="2278"/>
    </location>
</feature>
<dbReference type="SMART" id="SM00192">
    <property type="entry name" value="LDLa"/>
    <property type="match status" value="2"/>
</dbReference>
<feature type="region of interest" description="Disordered" evidence="7">
    <location>
        <begin position="1173"/>
        <end position="1196"/>
    </location>
</feature>
<dbReference type="CDD" id="cd11410">
    <property type="entry name" value="bHLH_O_HES"/>
    <property type="match status" value="1"/>
</dbReference>
<dbReference type="Gene3D" id="4.10.280.10">
    <property type="entry name" value="Helix-loop-helix DNA-binding domain"/>
    <property type="match status" value="1"/>
</dbReference>
<sequence length="2278" mass="259507">MMSNKLSPNMFDEMPMDRKDKKPLMERKRRARMNDSLNELKNLILFISPQLKSKLEKADILELTVHYFRQLVSLQMNSLSSLNVPPGYIEDEGKCLKKEQKLDYNLIDNKLLQTPNGASFLSPPSSVSPDYDTNNTNLFSLNGDTPSYYGINRKRKQKFDEYKNDYLPNTLHSLGTFKARFSSPCFNNTFNCGDGTCLSMKKVHDSYPDCSDGSDEFCFPGYVKCGKICVEAKNADNCIGFDNCYESKLIPKFCPYLKQKLCNANGTFHCKGYGECIFVEWMFDKKQDCYDGSDLDMEYVSIFKKLINNQYPEELLYHSKSIETSTTFSVLKPVTTTYISTFPTLFPNNFLIPIVNEPFNEPKITTKILNRKPLEPPSGLDLMSESAIITPAYNFPTLIPYQVSKTKVDFIEKNKPYLNILSTTIRPTLSTIIYPFSTPVNENINGHFQTTLSANYLVTLGNGKKILNNGTLYEKLNFKSAIEKNIGLDNSLKTFKGNESKSSDAFIGEANKQINNNDNYQKLETPSDKFGKQIATSGTSTNDMFYRNLFGDEKLITDKEKNIQTTISLKEILTDEKIDKENMLSPTENKMSKVENGSAFISNFDKINENNIKSPSTQTKSQESIIANINNKSITNYYSTINTPFNYYTTLPTIKETEEKVVGYKLPSSIEAILKYQSSSQKPSDSFENVRPSTTTHLELDLHETTTISAKDRTSIIDLKQLSQTTSSIKNIKDNKISEDKQIVPLLSKPSSEEFGDKINYENPNILGKGSKLSQNWNFFGIPVNHSDNDIYFVNKSQLKSKSTTKVLDSLNAIKNIFTSNESTLPFETITTTSEPIKEKINDTLDVKGMILPINKPVGDFLEKQNISKVKSSNKTTYDEKNQLVTDTQLSTEYKIETTTEKFKTLNEVEKYNNCVVKSMQDIFYRPNILSDTMCKCPPGEISGFLGICQYKNNFVVLKLHLEKFCGQEISSDIEKRVTQGIISSLMNEDDIENACFRKTKNFTYVAEVFCTNCSTTSINDLFQRGSLQKKYNTNFYFSEGGQEFCDNSDLNFCDKNATCIPLNDKYQCVCNNINDKTSELVKVETEYGRNCSYSNVCTMIFGICIMYWLLLIPFLLFFIPCICCLLYRLIVNYEICGYKGEKFKKNFAFNFKSKRRKSRNVIIEDMKGAQKWHPEDTRPSSVHSTNEFQSTSRRKSSITLIDDEFLSRKSLKSRTSSIHSAEDYMIVDDETMDQQDQIPGIMETKAEIHDAPTSSQSGDALIQDDSNNTNNKSAIERQKSTPLFKNIIQSKPSFHSLSEFKEGELAKSLRTEIFKSRLVQTFTRKGPPSVDTNKSHVDNINLLDSSLENVSSTVTEEKTPEKVIETIPTQKSTEQSPKKGTQKTKEFESISARHSLNSLLSNQPIIEEEEEELPSRAPQTFLDKLGGVRHISDEAMTSEATNNSVKSLPYVNNDQKNNEINRQSISATGARAKFLNNKRNVSTTSLLNTNVEQSSSETNLIPVASTSKDMTSTDETKESNGDETLWEHYKHHPDTTEFSQTDSMEELENMFLARIEQISEDTSSPSNYVCIEKTTEKEEPDTSLSKQTLQHKDLSKEDSYFSIKVEQTKEEAEANRVDNLLEDITTVSDYDYKKDDSFINIKKRITSGENRQNHEAKPPEKSFTEKKLEKNNDKTIQKLNLKTKNDDDIRKKKKEKDSLTPERSLSNLSRKSLQQSRTSSPSIDRKSMSPQITRTKKVFQHKNDKEGSSAKHDQELGKDKKITLKPPIPRFNLSPVKKANSEKKSLSKPIEDKKKISTTPGDKSPIRRIIAVKSPTKFKNEGEQSRTSSSAKSNVHLPVINENLAEKVETTKSNKHSKNIKLPFIASDSHLISKITQLKPEKLSTKVDQKPTSVRKKDKNDNTDIVSRKLSKEIITEVTKKLAQTTQKVYKDLHDIKNIQPTKVKEISDKKKKNVSDVVVTVHRYNKNDDKNLCGYCQHDTLKTKHGMGKEDDAKKSMSIKHEKEKNNLKLELPSKTRELSSISEKSDENTNGIGETKFESLKKDMDYDEYYPEELVITSQRSTFELSRENSQIPIHFDGRCTGLPSARESKKILETEGDYYAGDVDLDLPGPFILPLTKDDMRKCVFNEKDIRKLKTNLPFYDWDRHSEILKHENYYKEKLSHSMSESNLGRKYTSPSSLTKHKIGKSTDKSEKMHFRSQSQSPHIYSKISFDTKNVFKQTSDNKNVSYPVYRQKSNLSIGSSEDRWNLSIVHEGDIDKIPLPPLSHSHQSSSRQQ</sequence>
<dbReference type="Gene3D" id="4.10.400.10">
    <property type="entry name" value="Low-density Lipoprotein Receptor"/>
    <property type="match status" value="2"/>
</dbReference>
<evidence type="ECO:0000313" key="9">
    <source>
        <dbReference type="Proteomes" id="UP000038045"/>
    </source>
</evidence>
<dbReference type="Pfam" id="PF00057">
    <property type="entry name" value="Ldl_recept_a"/>
    <property type="match status" value="1"/>
</dbReference>
<dbReference type="InterPro" id="IPR036638">
    <property type="entry name" value="HLH_DNA-bd_sf"/>
</dbReference>
<comment type="caution">
    <text evidence="6">Lacks conserved residue(s) required for the propagation of feature annotation.</text>
</comment>
<dbReference type="GO" id="GO:0005634">
    <property type="term" value="C:nucleus"/>
    <property type="evidence" value="ECO:0007669"/>
    <property type="project" value="UniProtKB-SubCell"/>
</dbReference>
<dbReference type="GO" id="GO:0046983">
    <property type="term" value="F:protein dimerization activity"/>
    <property type="evidence" value="ECO:0007669"/>
    <property type="project" value="InterPro"/>
</dbReference>